<dbReference type="AlphaFoldDB" id="A0A852U4T9"/>
<evidence type="ECO:0000313" key="2">
    <source>
        <dbReference type="Proteomes" id="UP000589036"/>
    </source>
</evidence>
<name>A0A852U4T9_9ACTN</name>
<protein>
    <submittedName>
        <fullName evidence="1">Uncharacterized protein</fullName>
    </submittedName>
</protein>
<gene>
    <name evidence="1" type="ORF">HDA32_005642</name>
</gene>
<dbReference type="EMBL" id="JACCCC010000001">
    <property type="protein sequence ID" value="NYE50522.1"/>
    <property type="molecule type" value="Genomic_DNA"/>
</dbReference>
<comment type="caution">
    <text evidence="1">The sequence shown here is derived from an EMBL/GenBank/DDBJ whole genome shotgun (WGS) entry which is preliminary data.</text>
</comment>
<keyword evidence="2" id="KW-1185">Reference proteome</keyword>
<accession>A0A852U4T9</accession>
<sequence>MSLPGSITAWLISARVVGGSAAAPSPASAWPTRITSIDCADSATAARSPPA</sequence>
<dbReference type="Proteomes" id="UP000589036">
    <property type="component" value="Unassembled WGS sequence"/>
</dbReference>
<reference evidence="1 2" key="1">
    <citation type="submission" date="2020-07" db="EMBL/GenBank/DDBJ databases">
        <title>Sequencing the genomes of 1000 actinobacteria strains.</title>
        <authorList>
            <person name="Klenk H.-P."/>
        </authorList>
    </citation>
    <scope>NUCLEOTIDE SEQUENCE [LARGE SCALE GENOMIC DNA]</scope>
    <source>
        <strain evidence="1 2">CXB654</strain>
    </source>
</reference>
<evidence type="ECO:0000313" key="1">
    <source>
        <dbReference type="EMBL" id="NYE50522.1"/>
    </source>
</evidence>
<organism evidence="1 2">
    <name type="scientific">Spinactinospora alkalitolerans</name>
    <dbReference type="NCBI Taxonomy" id="687207"/>
    <lineage>
        <taxon>Bacteria</taxon>
        <taxon>Bacillati</taxon>
        <taxon>Actinomycetota</taxon>
        <taxon>Actinomycetes</taxon>
        <taxon>Streptosporangiales</taxon>
        <taxon>Nocardiopsidaceae</taxon>
        <taxon>Spinactinospora</taxon>
    </lineage>
</organism>
<proteinExistence type="predicted"/>
<dbReference type="RefSeq" id="WP_344732079.1">
    <property type="nucleotide sequence ID" value="NZ_BAAAYY010000006.1"/>
</dbReference>